<organism evidence="7 8">
    <name type="scientific">Galbibacter orientalis DSM 19592</name>
    <dbReference type="NCBI Taxonomy" id="926559"/>
    <lineage>
        <taxon>Bacteria</taxon>
        <taxon>Pseudomonadati</taxon>
        <taxon>Bacteroidota</taxon>
        <taxon>Flavobacteriia</taxon>
        <taxon>Flavobacteriales</taxon>
        <taxon>Flavobacteriaceae</taxon>
        <taxon>Galbibacter</taxon>
    </lineage>
</organism>
<dbReference type="Pfam" id="PF18676">
    <property type="entry name" value="MBG_2"/>
    <property type="match status" value="6"/>
</dbReference>
<feature type="domain" description="MBG" evidence="6">
    <location>
        <begin position="559"/>
        <end position="630"/>
    </location>
</feature>
<keyword evidence="3" id="KW-0106">Calcium</keyword>
<dbReference type="GO" id="GO:0016020">
    <property type="term" value="C:membrane"/>
    <property type="evidence" value="ECO:0007669"/>
    <property type="project" value="InterPro"/>
</dbReference>
<evidence type="ECO:0000259" key="5">
    <source>
        <dbReference type="Pfam" id="PF03160"/>
    </source>
</evidence>
<dbReference type="OrthoDB" id="9805017at2"/>
<feature type="domain" description="MBG" evidence="6">
    <location>
        <begin position="872"/>
        <end position="944"/>
    </location>
</feature>
<accession>I3C1B6</accession>
<dbReference type="HOGENOM" id="CLU_271887_0_0_10"/>
<keyword evidence="2" id="KW-0677">Repeat</keyword>
<feature type="signal peptide" evidence="4">
    <location>
        <begin position="1"/>
        <end position="27"/>
    </location>
</feature>
<feature type="domain" description="MBG" evidence="6">
    <location>
        <begin position="716"/>
        <end position="788"/>
    </location>
</feature>
<evidence type="ECO:0000259" key="6">
    <source>
        <dbReference type="Pfam" id="PF18676"/>
    </source>
</evidence>
<dbReference type="InterPro" id="IPR041286">
    <property type="entry name" value="MBG_2"/>
</dbReference>
<evidence type="ECO:0000256" key="4">
    <source>
        <dbReference type="SAM" id="SignalP"/>
    </source>
</evidence>
<keyword evidence="1 4" id="KW-0732">Signal</keyword>
<feature type="domain" description="Calx-beta" evidence="5">
    <location>
        <begin position="28"/>
        <end position="137"/>
    </location>
</feature>
<feature type="domain" description="MBG" evidence="6">
    <location>
        <begin position="480"/>
        <end position="551"/>
    </location>
</feature>
<dbReference type="AlphaFoldDB" id="I3C1B6"/>
<evidence type="ECO:0000256" key="2">
    <source>
        <dbReference type="ARBA" id="ARBA00022737"/>
    </source>
</evidence>
<feature type="domain" description="MBG" evidence="6">
    <location>
        <begin position="640"/>
        <end position="709"/>
    </location>
</feature>
<name>I3C1B6_9FLAO</name>
<dbReference type="SUPFAM" id="SSF141072">
    <property type="entry name" value="CalX-like"/>
    <property type="match status" value="2"/>
</dbReference>
<sequence>MKVKLSYYLILLLSIFCNFFMLNGANAQATVNLSVSPSSRSESVNVAVAIEATLSETQTLPVTVYLSFSGTATNGVDYTLSSENIVINPGELSGSISLNNISDVLNEGNETVIIDILDITNASENGNQQKTYTIIDSNNTPTVELILKDIYNPIVDENAGEAYVVAEIREPSQFTVTVPLQFSGTATGNGTDYTTSSNAIIIPAGKLKDSLKITAVPDGILEGDETVVMEMLPPIHTLENEGSPVKLTIEKIEGGYKVTTSIEGIIQAEEIVTMDFEYSIHAIKDGFQQETLIITDNGITPPEGYAVSIDQDPINEGNESNVSFTFANATIGSAYNYTFSSSGGGTPINGTGVITEENQQITGVDLSGLPVGIITLSATLTNAIGIAGAPATDTANKIKVLSITANTGQAKVYGDPDPVFTYTATGFDGNDDVSILTGALTRTPGETIGSYPILIGTLSAGPYYTIDYTGADFIISNNLLTVVADANQAKVYGDSDPTFTYTVAGFTGTDDKSILTGSLTRTSGENVGTYPIQLGTLSAPGYDINFITETFEITHKDLNIIADSNQSKVYGDSDPELTYSVNGFVNSDDASLLTGNLTREIGENVGNYNILQGTVTAGNNYTISYSGSVFNISPRNIIITTHSGQNKQYGNPEPTLTYTVENLAENDTESILSGNLTRTNGEAIGSYPITQGTLTTNSNYIIDFKGADFYITQRILTISADSNQSKVYGEEDPEFSYSVNGLAPTEDTSILSGKLTRETGENVGSYAILQGDLTANDNYLINFSENTFKITPAYINPAPPTPSIIFNNKTFVFNGSPKSIFINGTIPVGTSVIYINNEQINVGAHEVKAIITGPNHYDLELTAELTITPKELNITADNGQNKMYGQKDPIFTYTATGFEGTDDESIITGTLSRATGETIGSYPIELGTLGAGSNYSITFNDASFEIIKADQLITWDQELIFGCDSNSELALTATSSSGLPVSYSSTNNNVASISNNILVKNTPGTASITVSQDGNENYNPATVIVKPIIINTPGLISQYWEDVLVFDNSSKQYVSYQWFKNGVAIDGATKQYYSENNPLNGIYHAEAIDVNGNTIITCPLEIDGGDFSRKVKIIPNPVDASSQFTVQCSFEESVLNGAVIHIFDLNARLLQTVAVTGTRTQLTAPREIGMYIVSVTFTNGKRKTANLVVK</sequence>
<dbReference type="eggNOG" id="COG2911">
    <property type="taxonomic scope" value="Bacteria"/>
</dbReference>
<feature type="domain" description="Calx-beta" evidence="5">
    <location>
        <begin position="155"/>
        <end position="231"/>
    </location>
</feature>
<dbReference type="Pfam" id="PF03160">
    <property type="entry name" value="Calx-beta"/>
    <property type="match status" value="2"/>
</dbReference>
<feature type="domain" description="MBG" evidence="6">
    <location>
        <begin position="401"/>
        <end position="473"/>
    </location>
</feature>
<dbReference type="Gene3D" id="2.60.40.2030">
    <property type="match status" value="2"/>
</dbReference>
<dbReference type="eggNOG" id="COG3210">
    <property type="taxonomic scope" value="Bacteria"/>
</dbReference>
<reference evidence="7 8" key="1">
    <citation type="submission" date="2012-02" db="EMBL/GenBank/DDBJ databases">
        <title>Improved High-Quality Draft genome of Joostella marina DSM 19592.</title>
        <authorList>
            <consortium name="US DOE Joint Genome Institute (JGI-PGF)"/>
            <person name="Lucas S."/>
            <person name="Copeland A."/>
            <person name="Lapidus A."/>
            <person name="Bruce D."/>
            <person name="Goodwin L."/>
            <person name="Pitluck S."/>
            <person name="Peters L."/>
            <person name="Chertkov O."/>
            <person name="Ovchinnikova G."/>
            <person name="Kyrpides N."/>
            <person name="Mavromatis K."/>
            <person name="Detter J.C."/>
            <person name="Han C."/>
            <person name="Land M."/>
            <person name="Hauser L."/>
            <person name="Markowitz V."/>
            <person name="Cheng J.-F."/>
            <person name="Hugenholtz P."/>
            <person name="Woyke T."/>
            <person name="Wu D."/>
            <person name="Tindall B."/>
            <person name="Brambilla E."/>
            <person name="Klenk H.-P."/>
            <person name="Eisen J.A."/>
        </authorList>
    </citation>
    <scope>NUCLEOTIDE SEQUENCE [LARGE SCALE GENOMIC DNA]</scope>
    <source>
        <strain evidence="7 8">DSM 19592</strain>
    </source>
</reference>
<dbReference type="EMBL" id="JH651380">
    <property type="protein sequence ID" value="EIJ37409.1"/>
    <property type="molecule type" value="Genomic_DNA"/>
</dbReference>
<dbReference type="GO" id="GO:0007154">
    <property type="term" value="P:cell communication"/>
    <property type="evidence" value="ECO:0007669"/>
    <property type="project" value="InterPro"/>
</dbReference>
<keyword evidence="8" id="KW-1185">Reference proteome</keyword>
<evidence type="ECO:0000313" key="8">
    <source>
        <dbReference type="Proteomes" id="UP000004690"/>
    </source>
</evidence>
<dbReference type="RefSeq" id="WP_008616290.1">
    <property type="nucleotide sequence ID" value="NZ_JH651380.1"/>
</dbReference>
<evidence type="ECO:0000256" key="1">
    <source>
        <dbReference type="ARBA" id="ARBA00022729"/>
    </source>
</evidence>
<feature type="chain" id="PRO_5003669110" evidence="4">
    <location>
        <begin position="28"/>
        <end position="1190"/>
    </location>
</feature>
<evidence type="ECO:0000256" key="3">
    <source>
        <dbReference type="ARBA" id="ARBA00022837"/>
    </source>
</evidence>
<dbReference type="InterPro" id="IPR038081">
    <property type="entry name" value="CalX-like_sf"/>
</dbReference>
<gene>
    <name evidence="7" type="ORF">JoomaDRAFT_0352</name>
</gene>
<protein>
    <submittedName>
        <fullName evidence="7">Calx-beta domain-containing protein</fullName>
    </submittedName>
</protein>
<proteinExistence type="predicted"/>
<dbReference type="Proteomes" id="UP000004690">
    <property type="component" value="Unassembled WGS sequence"/>
</dbReference>
<evidence type="ECO:0000313" key="7">
    <source>
        <dbReference type="EMBL" id="EIJ37409.1"/>
    </source>
</evidence>
<dbReference type="STRING" id="926559.JoomaDRAFT_0352"/>
<dbReference type="InterPro" id="IPR003644">
    <property type="entry name" value="Calx_beta"/>
</dbReference>